<feature type="transmembrane region" description="Helical" evidence="4">
    <location>
        <begin position="32"/>
        <end position="50"/>
    </location>
</feature>
<feature type="transmembrane region" description="Helical" evidence="4">
    <location>
        <begin position="75"/>
        <end position="95"/>
    </location>
</feature>
<comment type="caution">
    <text evidence="5">The sequence shown here is derived from an EMBL/GenBank/DDBJ whole genome shotgun (WGS) entry which is preliminary data.</text>
</comment>
<dbReference type="EMBL" id="AYRZ02000001">
    <property type="protein sequence ID" value="PHT95740.1"/>
    <property type="molecule type" value="Genomic_DNA"/>
</dbReference>
<sequence>MLPSIIIFTHLSKITFTDRSEQLSLHRASGKAKVLGIIVSVIGAMIMTFYKGRKVPIKMHLLHYTTATGSKTENMALGVILAMLSCLSYSLWMVLLVNDFNYTFHFSLFKIMCFDLFYYLPNPFFIGKSSDPYLHYFLSAKVINGSLVGSGVVVILMTWCSLKRGPLFVSTFNPVTLLFVALSCVMLLSEALYVGSVLGGGLIIARLYLVLWGKEKEQKTSKSSNPKDAQHDIEVLTVEEEN</sequence>
<evidence type="ECO:0000256" key="1">
    <source>
        <dbReference type="ARBA" id="ARBA00022692"/>
    </source>
</evidence>
<feature type="transmembrane region" description="Helical" evidence="4">
    <location>
        <begin position="194"/>
        <end position="213"/>
    </location>
</feature>
<dbReference type="AlphaFoldDB" id="A0A2G3ANF3"/>
<keyword evidence="3 4" id="KW-0472">Membrane</keyword>
<dbReference type="Gramene" id="PHT95740">
    <property type="protein sequence ID" value="PHT95740"/>
    <property type="gene ID" value="T459_03622"/>
</dbReference>
<evidence type="ECO:0000256" key="3">
    <source>
        <dbReference type="ARBA" id="ARBA00023136"/>
    </source>
</evidence>
<feature type="transmembrane region" description="Helical" evidence="4">
    <location>
        <begin position="167"/>
        <end position="188"/>
    </location>
</feature>
<reference evidence="5 6" key="2">
    <citation type="journal article" date="2017" name="Genome Biol.">
        <title>New reference genome sequences of hot pepper reveal the massive evolution of plant disease-resistance genes by retroduplication.</title>
        <authorList>
            <person name="Kim S."/>
            <person name="Park J."/>
            <person name="Yeom S.I."/>
            <person name="Kim Y.M."/>
            <person name="Seo E."/>
            <person name="Kim K.T."/>
            <person name="Kim M.S."/>
            <person name="Lee J.M."/>
            <person name="Cheong K."/>
            <person name="Shin H.S."/>
            <person name="Kim S.B."/>
            <person name="Han K."/>
            <person name="Lee J."/>
            <person name="Park M."/>
            <person name="Lee H.A."/>
            <person name="Lee H.Y."/>
            <person name="Lee Y."/>
            <person name="Oh S."/>
            <person name="Lee J.H."/>
            <person name="Choi E."/>
            <person name="Choi E."/>
            <person name="Lee S.E."/>
            <person name="Jeon J."/>
            <person name="Kim H."/>
            <person name="Choi G."/>
            <person name="Song H."/>
            <person name="Lee J."/>
            <person name="Lee S.C."/>
            <person name="Kwon J.K."/>
            <person name="Lee H.Y."/>
            <person name="Koo N."/>
            <person name="Hong Y."/>
            <person name="Kim R.W."/>
            <person name="Kang W.H."/>
            <person name="Huh J.H."/>
            <person name="Kang B.C."/>
            <person name="Yang T.J."/>
            <person name="Lee Y.H."/>
            <person name="Bennetzen J.L."/>
            <person name="Choi D."/>
        </authorList>
    </citation>
    <scope>NUCLEOTIDE SEQUENCE [LARGE SCALE GENOMIC DNA]</scope>
    <source>
        <strain evidence="6">cv. CM334</strain>
    </source>
</reference>
<evidence type="ECO:0000313" key="6">
    <source>
        <dbReference type="Proteomes" id="UP000222542"/>
    </source>
</evidence>
<dbReference type="Proteomes" id="UP000222542">
    <property type="component" value="Unassembled WGS sequence"/>
</dbReference>
<keyword evidence="1 4" id="KW-0812">Transmembrane</keyword>
<name>A0A2G3ANF3_CAPAN</name>
<feature type="transmembrane region" description="Helical" evidence="4">
    <location>
        <begin position="133"/>
        <end position="160"/>
    </location>
</feature>
<proteinExistence type="predicted"/>
<evidence type="ECO:0008006" key="7">
    <source>
        <dbReference type="Google" id="ProtNLM"/>
    </source>
</evidence>
<dbReference type="OMA" id="CHYSSTF"/>
<reference evidence="5 6" key="1">
    <citation type="journal article" date="2014" name="Nat. Genet.">
        <title>Genome sequence of the hot pepper provides insights into the evolution of pungency in Capsicum species.</title>
        <authorList>
            <person name="Kim S."/>
            <person name="Park M."/>
            <person name="Yeom S.I."/>
            <person name="Kim Y.M."/>
            <person name="Lee J.M."/>
            <person name="Lee H.A."/>
            <person name="Seo E."/>
            <person name="Choi J."/>
            <person name="Cheong K."/>
            <person name="Kim K.T."/>
            <person name="Jung K."/>
            <person name="Lee G.W."/>
            <person name="Oh S.K."/>
            <person name="Bae C."/>
            <person name="Kim S.B."/>
            <person name="Lee H.Y."/>
            <person name="Kim S.Y."/>
            <person name="Kim M.S."/>
            <person name="Kang B.C."/>
            <person name="Jo Y.D."/>
            <person name="Yang H.B."/>
            <person name="Jeong H.J."/>
            <person name="Kang W.H."/>
            <person name="Kwon J.K."/>
            <person name="Shin C."/>
            <person name="Lim J.Y."/>
            <person name="Park J.H."/>
            <person name="Huh J.H."/>
            <person name="Kim J.S."/>
            <person name="Kim B.D."/>
            <person name="Cohen O."/>
            <person name="Paran I."/>
            <person name="Suh M.C."/>
            <person name="Lee S.B."/>
            <person name="Kim Y.K."/>
            <person name="Shin Y."/>
            <person name="Noh S.J."/>
            <person name="Park J."/>
            <person name="Seo Y.S."/>
            <person name="Kwon S.Y."/>
            <person name="Kim H.A."/>
            <person name="Park J.M."/>
            <person name="Kim H.J."/>
            <person name="Choi S.B."/>
            <person name="Bosland P.W."/>
            <person name="Reeves G."/>
            <person name="Jo S.H."/>
            <person name="Lee B.W."/>
            <person name="Cho H.T."/>
            <person name="Choi H.S."/>
            <person name="Lee M.S."/>
            <person name="Yu Y."/>
            <person name="Do Choi Y."/>
            <person name="Park B.S."/>
            <person name="van Deynze A."/>
            <person name="Ashrafi H."/>
            <person name="Hill T."/>
            <person name="Kim W.T."/>
            <person name="Pai H.S."/>
            <person name="Ahn H.K."/>
            <person name="Yeam I."/>
            <person name="Giovannoni J.J."/>
            <person name="Rose J.K."/>
            <person name="Sorensen I."/>
            <person name="Lee S.J."/>
            <person name="Kim R.W."/>
            <person name="Choi I.Y."/>
            <person name="Choi B.S."/>
            <person name="Lim J.S."/>
            <person name="Lee Y.H."/>
            <person name="Choi D."/>
        </authorList>
    </citation>
    <scope>NUCLEOTIDE SEQUENCE [LARGE SCALE GENOMIC DNA]</scope>
    <source>
        <strain evidence="6">cv. CM334</strain>
    </source>
</reference>
<accession>A0A2G3ANF3</accession>
<protein>
    <recommendedName>
        <fullName evidence="7">WAT1-related protein</fullName>
    </recommendedName>
</protein>
<dbReference type="GO" id="GO:0005886">
    <property type="term" value="C:plasma membrane"/>
    <property type="evidence" value="ECO:0000318"/>
    <property type="project" value="GO_Central"/>
</dbReference>
<feature type="transmembrane region" description="Helical" evidence="4">
    <location>
        <begin position="102"/>
        <end position="121"/>
    </location>
</feature>
<dbReference type="GO" id="GO:0022857">
    <property type="term" value="F:transmembrane transporter activity"/>
    <property type="evidence" value="ECO:0007669"/>
    <property type="project" value="InterPro"/>
</dbReference>
<evidence type="ECO:0000256" key="2">
    <source>
        <dbReference type="ARBA" id="ARBA00022989"/>
    </source>
</evidence>
<dbReference type="PANTHER" id="PTHR31218">
    <property type="entry name" value="WAT1-RELATED PROTEIN"/>
    <property type="match status" value="1"/>
</dbReference>
<evidence type="ECO:0000256" key="4">
    <source>
        <dbReference type="SAM" id="Phobius"/>
    </source>
</evidence>
<evidence type="ECO:0000313" key="5">
    <source>
        <dbReference type="EMBL" id="PHT95740.1"/>
    </source>
</evidence>
<dbReference type="InterPro" id="IPR030184">
    <property type="entry name" value="WAT1-related"/>
</dbReference>
<dbReference type="STRING" id="4072.A0A2G3ANF3"/>
<organism evidence="5 6">
    <name type="scientific">Capsicum annuum</name>
    <name type="common">Capsicum pepper</name>
    <dbReference type="NCBI Taxonomy" id="4072"/>
    <lineage>
        <taxon>Eukaryota</taxon>
        <taxon>Viridiplantae</taxon>
        <taxon>Streptophyta</taxon>
        <taxon>Embryophyta</taxon>
        <taxon>Tracheophyta</taxon>
        <taxon>Spermatophyta</taxon>
        <taxon>Magnoliopsida</taxon>
        <taxon>eudicotyledons</taxon>
        <taxon>Gunneridae</taxon>
        <taxon>Pentapetalae</taxon>
        <taxon>asterids</taxon>
        <taxon>lamiids</taxon>
        <taxon>Solanales</taxon>
        <taxon>Solanaceae</taxon>
        <taxon>Solanoideae</taxon>
        <taxon>Capsiceae</taxon>
        <taxon>Capsicum</taxon>
    </lineage>
</organism>
<keyword evidence="2 4" id="KW-1133">Transmembrane helix</keyword>
<keyword evidence="6" id="KW-1185">Reference proteome</keyword>
<gene>
    <name evidence="5" type="ORF">T459_03622</name>
</gene>